<evidence type="ECO:0000313" key="5">
    <source>
        <dbReference type="Proteomes" id="UP001491552"/>
    </source>
</evidence>
<organism evidence="4 5">
    <name type="scientific">Faecousia intestinalis</name>
    <dbReference type="NCBI Taxonomy" id="3133167"/>
    <lineage>
        <taxon>Bacteria</taxon>
        <taxon>Bacillati</taxon>
        <taxon>Bacillota</taxon>
        <taxon>Clostridia</taxon>
        <taxon>Eubacteriales</taxon>
        <taxon>Oscillospiraceae</taxon>
        <taxon>Faecousia</taxon>
    </lineage>
</organism>
<dbReference type="Gene3D" id="2.30.42.10">
    <property type="match status" value="1"/>
</dbReference>
<feature type="chain" id="PRO_5045688946" evidence="1">
    <location>
        <begin position="25"/>
        <end position="322"/>
    </location>
</feature>
<dbReference type="InterPro" id="IPR001478">
    <property type="entry name" value="PDZ"/>
</dbReference>
<dbReference type="RefSeq" id="WP_349134677.1">
    <property type="nucleotide sequence ID" value="NZ_JBBMFF010000095.1"/>
</dbReference>
<keyword evidence="1" id="KW-0732">Signal</keyword>
<dbReference type="PROSITE" id="PS50106">
    <property type="entry name" value="PDZ"/>
    <property type="match status" value="1"/>
</dbReference>
<protein>
    <submittedName>
        <fullName evidence="4">SpoIVB peptidase S55 domain-containing protein</fullName>
    </submittedName>
</protein>
<dbReference type="InterPro" id="IPR036034">
    <property type="entry name" value="PDZ_sf"/>
</dbReference>
<evidence type="ECO:0000256" key="1">
    <source>
        <dbReference type="SAM" id="SignalP"/>
    </source>
</evidence>
<dbReference type="InterPro" id="IPR008763">
    <property type="entry name" value="Peptidase_S55"/>
</dbReference>
<reference evidence="4 5" key="1">
    <citation type="submission" date="2024-03" db="EMBL/GenBank/DDBJ databases">
        <title>Human intestinal bacterial collection.</title>
        <authorList>
            <person name="Pauvert C."/>
            <person name="Hitch T.C.A."/>
            <person name="Clavel T."/>
        </authorList>
    </citation>
    <scope>NUCLEOTIDE SEQUENCE [LARGE SCALE GENOMIC DNA]</scope>
    <source>
        <strain evidence="4 5">CLA-AA-H192</strain>
    </source>
</reference>
<sequence length="322" mass="32912">MNRIFKQLAAVLLALVLLAGTALAALPDRLIPGGQAIGLQLQTDGVSIVELAQDNPCAREAGLRRGDVIRAIDGERVSTVRQVTAAVSASGGQALTIRYERGGKAAETAVQPQRTADGWRLGVFVRDSITGIGTVTYYDPENGTFGALGHGVCDSSALLPLRSGLALPAAVTSVTRGEVGTPGALHGAVTGRSPCGTIRSNTERGIFGTMAPPQDASPLPTAAAAQVHTGSATILSNVSGTETREYAVQIVSVEPDEPQGRNLRLAVTDDALLAQTGGIVQGMSGSPILQDGRLVGAVTHVLVNEPAAGYGILIENMLAAAG</sequence>
<feature type="domain" description="Peptidase S55" evidence="3">
    <location>
        <begin position="102"/>
        <end position="322"/>
    </location>
</feature>
<comment type="caution">
    <text evidence="4">The sequence shown here is derived from an EMBL/GenBank/DDBJ whole genome shotgun (WGS) entry which is preliminary data.</text>
</comment>
<dbReference type="PROSITE" id="PS51494">
    <property type="entry name" value="SPOIVB"/>
    <property type="match status" value="1"/>
</dbReference>
<accession>A0ABV1G409</accession>
<feature type="signal peptide" evidence="1">
    <location>
        <begin position="1"/>
        <end position="24"/>
    </location>
</feature>
<evidence type="ECO:0000313" key="4">
    <source>
        <dbReference type="EMBL" id="MEQ2509969.1"/>
    </source>
</evidence>
<evidence type="ECO:0000259" key="3">
    <source>
        <dbReference type="PROSITE" id="PS51494"/>
    </source>
</evidence>
<dbReference type="EMBL" id="JBBMFF010000095">
    <property type="protein sequence ID" value="MEQ2509969.1"/>
    <property type="molecule type" value="Genomic_DNA"/>
</dbReference>
<dbReference type="SMART" id="SM00228">
    <property type="entry name" value="PDZ"/>
    <property type="match status" value="1"/>
</dbReference>
<proteinExistence type="predicted"/>
<dbReference type="Proteomes" id="UP001491552">
    <property type="component" value="Unassembled WGS sequence"/>
</dbReference>
<dbReference type="InterPro" id="IPR009003">
    <property type="entry name" value="Peptidase_S1_PA"/>
</dbReference>
<name>A0ABV1G409_9FIRM</name>
<gene>
    <name evidence="4" type="ORF">WMO66_01675</name>
</gene>
<dbReference type="SUPFAM" id="SSF50494">
    <property type="entry name" value="Trypsin-like serine proteases"/>
    <property type="match status" value="1"/>
</dbReference>
<evidence type="ECO:0000259" key="2">
    <source>
        <dbReference type="PROSITE" id="PS50106"/>
    </source>
</evidence>
<dbReference type="SUPFAM" id="SSF50156">
    <property type="entry name" value="PDZ domain-like"/>
    <property type="match status" value="1"/>
</dbReference>
<dbReference type="Pfam" id="PF13180">
    <property type="entry name" value="PDZ_2"/>
    <property type="match status" value="1"/>
</dbReference>
<dbReference type="Pfam" id="PF05580">
    <property type="entry name" value="Peptidase_S55"/>
    <property type="match status" value="1"/>
</dbReference>
<feature type="domain" description="PDZ" evidence="2">
    <location>
        <begin position="34"/>
        <end position="84"/>
    </location>
</feature>
<keyword evidence="5" id="KW-1185">Reference proteome</keyword>